<protein>
    <submittedName>
        <fullName evidence="2">Uncharacterized protein</fullName>
    </submittedName>
</protein>
<accession>A0AAE0S6C0</accession>
<organism evidence="2 3">
    <name type="scientific">Potamilus streckersoni</name>
    <dbReference type="NCBI Taxonomy" id="2493646"/>
    <lineage>
        <taxon>Eukaryota</taxon>
        <taxon>Metazoa</taxon>
        <taxon>Spiralia</taxon>
        <taxon>Lophotrochozoa</taxon>
        <taxon>Mollusca</taxon>
        <taxon>Bivalvia</taxon>
        <taxon>Autobranchia</taxon>
        <taxon>Heteroconchia</taxon>
        <taxon>Palaeoheterodonta</taxon>
        <taxon>Unionida</taxon>
        <taxon>Unionoidea</taxon>
        <taxon>Unionidae</taxon>
        <taxon>Ambleminae</taxon>
        <taxon>Lampsilini</taxon>
        <taxon>Potamilus</taxon>
    </lineage>
</organism>
<evidence type="ECO:0000256" key="1">
    <source>
        <dbReference type="SAM" id="MobiDB-lite"/>
    </source>
</evidence>
<dbReference type="EMBL" id="JAEAOA010001951">
    <property type="protein sequence ID" value="KAK3585994.1"/>
    <property type="molecule type" value="Genomic_DNA"/>
</dbReference>
<reference evidence="2" key="2">
    <citation type="journal article" date="2021" name="Genome Biol. Evol.">
        <title>Developing a high-quality reference genome for a parasitic bivalve with doubly uniparental inheritance (Bivalvia: Unionida).</title>
        <authorList>
            <person name="Smith C.H."/>
        </authorList>
    </citation>
    <scope>NUCLEOTIDE SEQUENCE</scope>
    <source>
        <strain evidence="2">CHS0354</strain>
        <tissue evidence="2">Mantle</tissue>
    </source>
</reference>
<sequence>MRALAVTREAGQWQQLPSQKKKPILNKELKHLRIRNLQQQEDAQPITRPHGKTLRNLSNGSGEEVSRVTGKARCPPGRDDDACHTADPIFLVTARTDCQCQPRIMYTKLSTGNS</sequence>
<evidence type="ECO:0000313" key="2">
    <source>
        <dbReference type="EMBL" id="KAK3585994.1"/>
    </source>
</evidence>
<evidence type="ECO:0000313" key="3">
    <source>
        <dbReference type="Proteomes" id="UP001195483"/>
    </source>
</evidence>
<proteinExistence type="predicted"/>
<keyword evidence="3" id="KW-1185">Reference proteome</keyword>
<name>A0AAE0S6C0_9BIVA</name>
<reference evidence="2" key="3">
    <citation type="submission" date="2023-05" db="EMBL/GenBank/DDBJ databases">
        <authorList>
            <person name="Smith C.H."/>
        </authorList>
    </citation>
    <scope>NUCLEOTIDE SEQUENCE</scope>
    <source>
        <strain evidence="2">CHS0354</strain>
        <tissue evidence="2">Mantle</tissue>
    </source>
</reference>
<gene>
    <name evidence="2" type="ORF">CHS0354_033111</name>
</gene>
<feature type="region of interest" description="Disordered" evidence="1">
    <location>
        <begin position="38"/>
        <end position="80"/>
    </location>
</feature>
<reference evidence="2" key="1">
    <citation type="journal article" date="2021" name="Genome Biol. Evol.">
        <title>A High-Quality Reference Genome for a Parasitic Bivalve with Doubly Uniparental Inheritance (Bivalvia: Unionida).</title>
        <authorList>
            <person name="Smith C.H."/>
        </authorList>
    </citation>
    <scope>NUCLEOTIDE SEQUENCE</scope>
    <source>
        <strain evidence="2">CHS0354</strain>
    </source>
</reference>
<dbReference type="Proteomes" id="UP001195483">
    <property type="component" value="Unassembled WGS sequence"/>
</dbReference>
<dbReference type="AlphaFoldDB" id="A0AAE0S6C0"/>
<comment type="caution">
    <text evidence="2">The sequence shown here is derived from an EMBL/GenBank/DDBJ whole genome shotgun (WGS) entry which is preliminary data.</text>
</comment>